<dbReference type="SMART" id="SM00008">
    <property type="entry name" value="HormR"/>
    <property type="match status" value="1"/>
</dbReference>
<feature type="disulfide bond" evidence="3">
    <location>
        <begin position="614"/>
        <end position="623"/>
    </location>
</feature>
<dbReference type="InterPro" id="IPR013320">
    <property type="entry name" value="ConA-like_dom_sf"/>
</dbReference>
<dbReference type="InterPro" id="IPR000152">
    <property type="entry name" value="EGF-type_Asp/Asn_hydroxyl_site"/>
</dbReference>
<evidence type="ECO:0000259" key="6">
    <source>
        <dbReference type="PROSITE" id="PS50027"/>
    </source>
</evidence>
<organism evidence="8 9">
    <name type="scientific">Dryococelus australis</name>
    <dbReference type="NCBI Taxonomy" id="614101"/>
    <lineage>
        <taxon>Eukaryota</taxon>
        <taxon>Metazoa</taxon>
        <taxon>Ecdysozoa</taxon>
        <taxon>Arthropoda</taxon>
        <taxon>Hexapoda</taxon>
        <taxon>Insecta</taxon>
        <taxon>Pterygota</taxon>
        <taxon>Neoptera</taxon>
        <taxon>Polyneoptera</taxon>
        <taxon>Phasmatodea</taxon>
        <taxon>Verophasmatodea</taxon>
        <taxon>Anareolatae</taxon>
        <taxon>Phasmatidae</taxon>
        <taxon>Eurycanthinae</taxon>
        <taxon>Dryococelus</taxon>
    </lineage>
</organism>
<comment type="caution">
    <text evidence="8">The sequence shown here is derived from an EMBL/GenBank/DDBJ whole genome shotgun (WGS) entry which is preliminary data.</text>
</comment>
<evidence type="ECO:0000256" key="1">
    <source>
        <dbReference type="ARBA" id="ARBA00023157"/>
    </source>
</evidence>
<dbReference type="Pfam" id="PF02793">
    <property type="entry name" value="HRM"/>
    <property type="match status" value="1"/>
</dbReference>
<feature type="domain" description="EGF-like" evidence="5">
    <location>
        <begin position="460"/>
        <end position="495"/>
    </location>
</feature>
<evidence type="ECO:0000259" key="5">
    <source>
        <dbReference type="PROSITE" id="PS50026"/>
    </source>
</evidence>
<dbReference type="InterPro" id="IPR002049">
    <property type="entry name" value="LE_dom"/>
</dbReference>
<feature type="disulfide bond" evidence="3">
    <location>
        <begin position="593"/>
        <end position="605"/>
    </location>
</feature>
<keyword evidence="2" id="KW-0245">EGF-like domain</keyword>
<feature type="domain" description="EGF-like" evidence="5">
    <location>
        <begin position="256"/>
        <end position="292"/>
    </location>
</feature>
<sequence>MAGMNCEIDLQMDTCQPGICHSGSACSPLVKGGFVCEGCMLTGGVEHYTKLCELRSRSFSKESFLTFPALRQRHRLHIRMRFATQAESGLLLYNGRYNEKHDFIALEIVSGAIHFSFSLGTNVTTTAATMPGGVSDGNWHTVTVHYFNKSALVSIDDCDTMLATKYGHQLGPEWECANRSVQVLESRCAVLTETCHRFLDLTGPLQIGGLPSLPTSFQVHMKDYIGCISDLYIDYNFIDLNSYVADNGTISGCPEKKDFCMSNPCVNGGKCLDGWGTYLCECPVGFSGKDCSQAVKAPWRFEGEGILSFNPSLRLIHLPWLHALSVKTLQRDAFLMSVQVGQNNSAVLRLVDGEVHYSYNNEVMTLKNGFISDGRWHHIEIKWMSGEVWINLDYGQREVTEPASSILQGLFIGKILIGGPDSSLMESYGYFEGCIQDVYVGQTTLIRPAVKENVAEGCVETDQCTSGDKCPVHSYCVSQWEQYQCRCQTGYVGPSCIDVCDLNPCSNGGQCVKNKNSVRGYSCQCNSDEYSGEYCEVKLDQPCPSSWWGYPVCGPCQCNVDMGYNADCNKTTGECYCKENHYQPLHTDRCFDCECYSIGSYGSQCDPITGQCRCRSGVIGRRCDACPNPYAEVTLRGCEVVYDGCPRSFSCGLLWDRTRFGNVAIESCPSHSQGKASRSCDEELGGWQEPDLFNCTSDPFLDLSKLRQLEEEDLQVTTFVAVKVASDLRRATNKTEMMYGTDVLIVEELVRELMAYEGGEKGLNLTHSQDKDYIKVRLYTKNSH</sequence>
<dbReference type="PROSITE" id="PS50026">
    <property type="entry name" value="EGF_3"/>
    <property type="match status" value="3"/>
</dbReference>
<dbReference type="PROSITE" id="PS01248">
    <property type="entry name" value="EGF_LAM_1"/>
    <property type="match status" value="1"/>
</dbReference>
<dbReference type="PRINTS" id="PR00011">
    <property type="entry name" value="EGFLAMININ"/>
</dbReference>
<dbReference type="PANTHER" id="PTHR15036">
    <property type="entry name" value="PIKACHURIN-LIKE PROTEIN"/>
    <property type="match status" value="1"/>
</dbReference>
<name>A0ABQ9G2K7_9NEOP</name>
<comment type="caution">
    <text evidence="2">Lacks conserved residue(s) required for the propagation of feature annotation.</text>
</comment>
<dbReference type="PROSITE" id="PS01186">
    <property type="entry name" value="EGF_2"/>
    <property type="match status" value="1"/>
</dbReference>
<dbReference type="SMART" id="SM00180">
    <property type="entry name" value="EGF_Lam"/>
    <property type="match status" value="1"/>
</dbReference>
<protein>
    <submittedName>
        <fullName evidence="8">Uncharacterized protein</fullName>
    </submittedName>
</protein>
<dbReference type="Pfam" id="PF00008">
    <property type="entry name" value="EGF"/>
    <property type="match status" value="2"/>
</dbReference>
<accession>A0ABQ9G2K7</accession>
<feature type="domain" description="Laminin G" evidence="4">
    <location>
        <begin position="54"/>
        <end position="253"/>
    </location>
</feature>
<evidence type="ECO:0000256" key="2">
    <source>
        <dbReference type="PROSITE-ProRule" id="PRU00076"/>
    </source>
</evidence>
<dbReference type="InterPro" id="IPR036445">
    <property type="entry name" value="GPCR_2_extracell_dom_sf"/>
</dbReference>
<dbReference type="InterPro" id="IPR000742">
    <property type="entry name" value="EGF"/>
</dbReference>
<feature type="disulfide bond" evidence="3">
    <location>
        <begin position="595"/>
        <end position="612"/>
    </location>
</feature>
<dbReference type="CDD" id="cd00110">
    <property type="entry name" value="LamG"/>
    <property type="match status" value="2"/>
</dbReference>
<dbReference type="Gene3D" id="4.10.1240.10">
    <property type="entry name" value="GPCR, family 2, extracellular hormone receptor domain"/>
    <property type="match status" value="1"/>
</dbReference>
<proteinExistence type="predicted"/>
<dbReference type="InterPro" id="IPR001881">
    <property type="entry name" value="EGF-like_Ca-bd_dom"/>
</dbReference>
<evidence type="ECO:0000259" key="7">
    <source>
        <dbReference type="PROSITE" id="PS50227"/>
    </source>
</evidence>
<reference evidence="8 9" key="1">
    <citation type="submission" date="2023-02" db="EMBL/GenBank/DDBJ databases">
        <title>LHISI_Scaffold_Assembly.</title>
        <authorList>
            <person name="Stuart O.P."/>
            <person name="Cleave R."/>
            <person name="Magrath M.J.L."/>
            <person name="Mikheyev A.S."/>
        </authorList>
    </citation>
    <scope>NUCLEOTIDE SEQUENCE [LARGE SCALE GENOMIC DNA]</scope>
    <source>
        <strain evidence="8">Daus_M_001</strain>
        <tissue evidence="8">Leg muscle</tissue>
    </source>
</reference>
<evidence type="ECO:0000256" key="3">
    <source>
        <dbReference type="PROSITE-ProRule" id="PRU00460"/>
    </source>
</evidence>
<keyword evidence="3" id="KW-0424">Laminin EGF-like domain</keyword>
<feature type="domain" description="Laminin G" evidence="4">
    <location>
        <begin position="296"/>
        <end position="458"/>
    </location>
</feature>
<dbReference type="PROSITE" id="PS50227">
    <property type="entry name" value="G_PROTEIN_RECEP_F2_3"/>
    <property type="match status" value="1"/>
</dbReference>
<dbReference type="SMART" id="SM00282">
    <property type="entry name" value="LamG"/>
    <property type="match status" value="2"/>
</dbReference>
<feature type="domain" description="EGF-like" evidence="5">
    <location>
        <begin position="497"/>
        <end position="536"/>
    </location>
</feature>
<feature type="domain" description="Laminin EGF-like" evidence="6">
    <location>
        <begin position="593"/>
        <end position="640"/>
    </location>
</feature>
<dbReference type="PROSITE" id="PS50025">
    <property type="entry name" value="LAM_G_DOMAIN"/>
    <property type="match status" value="2"/>
</dbReference>
<evidence type="ECO:0000313" key="9">
    <source>
        <dbReference type="Proteomes" id="UP001159363"/>
    </source>
</evidence>
<feature type="domain" description="G-protein coupled receptors family 2 profile 1" evidence="7">
    <location>
        <begin position="625"/>
        <end position="699"/>
    </location>
</feature>
<dbReference type="PROSITE" id="PS00022">
    <property type="entry name" value="EGF_1"/>
    <property type="match status" value="1"/>
</dbReference>
<dbReference type="InterPro" id="IPR050372">
    <property type="entry name" value="Neurexin-related_CASP"/>
</dbReference>
<evidence type="ECO:0000313" key="8">
    <source>
        <dbReference type="EMBL" id="KAJ8866710.1"/>
    </source>
</evidence>
<dbReference type="SMART" id="SM00179">
    <property type="entry name" value="EGF_CA"/>
    <property type="match status" value="4"/>
</dbReference>
<dbReference type="Gene3D" id="2.170.300.10">
    <property type="entry name" value="Tie2 ligand-binding domain superfamily"/>
    <property type="match status" value="1"/>
</dbReference>
<keyword evidence="9" id="KW-1185">Reference proteome</keyword>
<dbReference type="CDD" id="cd00055">
    <property type="entry name" value="EGF_Lam"/>
    <property type="match status" value="1"/>
</dbReference>
<dbReference type="Pfam" id="PF00053">
    <property type="entry name" value="EGF_laminin"/>
    <property type="match status" value="1"/>
</dbReference>
<keyword evidence="1 2" id="KW-1015">Disulfide bond</keyword>
<dbReference type="SMART" id="SM00181">
    <property type="entry name" value="EGF"/>
    <property type="match status" value="4"/>
</dbReference>
<dbReference type="PROSITE" id="PS00010">
    <property type="entry name" value="ASX_HYDROXYL"/>
    <property type="match status" value="1"/>
</dbReference>
<dbReference type="CDD" id="cd00054">
    <property type="entry name" value="EGF_CA"/>
    <property type="match status" value="2"/>
</dbReference>
<dbReference type="Gene3D" id="2.10.25.10">
    <property type="entry name" value="Laminin"/>
    <property type="match status" value="2"/>
</dbReference>
<dbReference type="SUPFAM" id="SSF57196">
    <property type="entry name" value="EGF/Laminin"/>
    <property type="match status" value="3"/>
</dbReference>
<dbReference type="EMBL" id="JARBHB010000016">
    <property type="protein sequence ID" value="KAJ8866710.1"/>
    <property type="molecule type" value="Genomic_DNA"/>
</dbReference>
<dbReference type="InterPro" id="IPR001879">
    <property type="entry name" value="GPCR_2_extracellular_dom"/>
</dbReference>
<dbReference type="SUPFAM" id="SSF49899">
    <property type="entry name" value="Concanavalin A-like lectins/glucanases"/>
    <property type="match status" value="2"/>
</dbReference>
<dbReference type="Pfam" id="PF02210">
    <property type="entry name" value="Laminin_G_2"/>
    <property type="match status" value="2"/>
</dbReference>
<dbReference type="InterPro" id="IPR001791">
    <property type="entry name" value="Laminin_G"/>
</dbReference>
<dbReference type="PANTHER" id="PTHR15036:SF85">
    <property type="entry name" value="SP2353, ISOFORM A"/>
    <property type="match status" value="1"/>
</dbReference>
<evidence type="ECO:0000259" key="4">
    <source>
        <dbReference type="PROSITE" id="PS50025"/>
    </source>
</evidence>
<feature type="disulfide bond" evidence="2">
    <location>
        <begin position="282"/>
        <end position="291"/>
    </location>
</feature>
<dbReference type="Gene3D" id="2.60.120.200">
    <property type="match status" value="2"/>
</dbReference>
<dbReference type="PROSITE" id="PS50027">
    <property type="entry name" value="EGF_LAM_2"/>
    <property type="match status" value="1"/>
</dbReference>
<gene>
    <name evidence="8" type="ORF">PR048_032571</name>
</gene>
<dbReference type="Proteomes" id="UP001159363">
    <property type="component" value="Chromosome 15"/>
</dbReference>